<keyword evidence="1" id="KW-0732">Signal</keyword>
<dbReference type="GO" id="GO:0051015">
    <property type="term" value="F:actin filament binding"/>
    <property type="evidence" value="ECO:0007669"/>
    <property type="project" value="TreeGrafter"/>
</dbReference>
<dbReference type="EMBL" id="GL349435">
    <property type="protein sequence ID" value="KNC50513.1"/>
    <property type="molecule type" value="Genomic_DNA"/>
</dbReference>
<dbReference type="OMA" id="EAVFWFV"/>
<dbReference type="SMART" id="SM01007">
    <property type="entry name" value="Aldolase_II"/>
    <property type="match status" value="1"/>
</dbReference>
<dbReference type="AlphaFoldDB" id="A0A0L0DGQ7"/>
<dbReference type="OrthoDB" id="3238794at2759"/>
<dbReference type="InterPro" id="IPR051017">
    <property type="entry name" value="Aldolase-II_Adducin_sf"/>
</dbReference>
<sequence length="264" mass="27916">MRQELLVLVLVILAALYRIVDNYGWTHSIYNHISYRTADGGFLVNPFGLLYSEVTPESLVKLDGNGAVLDNGSTEFSFSQAAFVLHAAIHDVRKDARCLIHTHTLAGGAVAASRHGLRVVGQEAAIVGPISYHDYTGILIDPEKERCALQASFQPPSMALILRNHGLMAAGRSAGEALHYMFNLVHACEVSVAACAAAGGNIDDLCEIDDSTVASVHATASGGGGGVTTTTGPPPPVGSLEFDAAVRSLDLPWDVPIQRQSDSL</sequence>
<dbReference type="eggNOG" id="KOG3699">
    <property type="taxonomic scope" value="Eukaryota"/>
</dbReference>
<feature type="domain" description="Class II aldolase/adducin N-terminal" evidence="2">
    <location>
        <begin position="11"/>
        <end position="192"/>
    </location>
</feature>
<dbReference type="STRING" id="461836.A0A0L0DGQ7"/>
<accession>A0A0L0DGQ7</accession>
<dbReference type="PANTHER" id="PTHR10672">
    <property type="entry name" value="ADDUCIN"/>
    <property type="match status" value="1"/>
</dbReference>
<proteinExistence type="predicted"/>
<dbReference type="RefSeq" id="XP_013762405.1">
    <property type="nucleotide sequence ID" value="XM_013906951.1"/>
</dbReference>
<gene>
    <name evidence="3" type="ORF">AMSG_00674</name>
</gene>
<protein>
    <recommendedName>
        <fullName evidence="2">Class II aldolase/adducin N-terminal domain-containing protein</fullName>
    </recommendedName>
</protein>
<evidence type="ECO:0000313" key="4">
    <source>
        <dbReference type="Proteomes" id="UP000054408"/>
    </source>
</evidence>
<evidence type="ECO:0000256" key="1">
    <source>
        <dbReference type="SAM" id="SignalP"/>
    </source>
</evidence>
<organism evidence="3 4">
    <name type="scientific">Thecamonas trahens ATCC 50062</name>
    <dbReference type="NCBI Taxonomy" id="461836"/>
    <lineage>
        <taxon>Eukaryota</taxon>
        <taxon>Apusozoa</taxon>
        <taxon>Apusomonadida</taxon>
        <taxon>Apusomonadidae</taxon>
        <taxon>Thecamonas</taxon>
    </lineage>
</organism>
<feature type="chain" id="PRO_5005537151" description="Class II aldolase/adducin N-terminal domain-containing protein" evidence="1">
    <location>
        <begin position="23"/>
        <end position="264"/>
    </location>
</feature>
<evidence type="ECO:0000313" key="3">
    <source>
        <dbReference type="EMBL" id="KNC50513.1"/>
    </source>
</evidence>
<name>A0A0L0DGQ7_THETB</name>
<feature type="signal peptide" evidence="1">
    <location>
        <begin position="1"/>
        <end position="22"/>
    </location>
</feature>
<dbReference type="Pfam" id="PF00596">
    <property type="entry name" value="Aldolase_II"/>
    <property type="match status" value="1"/>
</dbReference>
<dbReference type="InterPro" id="IPR001303">
    <property type="entry name" value="Aldolase_II/adducin_N"/>
</dbReference>
<dbReference type="Gene3D" id="3.40.225.10">
    <property type="entry name" value="Class II aldolase/adducin N-terminal domain"/>
    <property type="match status" value="1"/>
</dbReference>
<dbReference type="PANTHER" id="PTHR10672:SF3">
    <property type="entry name" value="PROTEIN HU-LI TAI SHAO"/>
    <property type="match status" value="1"/>
</dbReference>
<evidence type="ECO:0000259" key="2">
    <source>
        <dbReference type="SMART" id="SM01007"/>
    </source>
</evidence>
<dbReference type="GO" id="GO:0005886">
    <property type="term" value="C:plasma membrane"/>
    <property type="evidence" value="ECO:0007669"/>
    <property type="project" value="TreeGrafter"/>
</dbReference>
<dbReference type="GeneID" id="25560467"/>
<dbReference type="SUPFAM" id="SSF53639">
    <property type="entry name" value="AraD/HMP-PK domain-like"/>
    <property type="match status" value="1"/>
</dbReference>
<dbReference type="GO" id="GO:0005856">
    <property type="term" value="C:cytoskeleton"/>
    <property type="evidence" value="ECO:0007669"/>
    <property type="project" value="TreeGrafter"/>
</dbReference>
<reference evidence="3 4" key="1">
    <citation type="submission" date="2010-05" db="EMBL/GenBank/DDBJ databases">
        <title>The Genome Sequence of Thecamonas trahens ATCC 50062.</title>
        <authorList>
            <consortium name="The Broad Institute Genome Sequencing Platform"/>
            <person name="Russ C."/>
            <person name="Cuomo C."/>
            <person name="Shea T."/>
            <person name="Young S.K."/>
            <person name="Zeng Q."/>
            <person name="Koehrsen M."/>
            <person name="Haas B."/>
            <person name="Borodovsky M."/>
            <person name="Guigo R."/>
            <person name="Alvarado L."/>
            <person name="Berlin A."/>
            <person name="Bochicchio J."/>
            <person name="Borenstein D."/>
            <person name="Chapman S."/>
            <person name="Chen Z."/>
            <person name="Freedman E."/>
            <person name="Gellesch M."/>
            <person name="Goldberg J."/>
            <person name="Griggs A."/>
            <person name="Gujja S."/>
            <person name="Heilman E."/>
            <person name="Heiman D."/>
            <person name="Hepburn T."/>
            <person name="Howarth C."/>
            <person name="Jen D."/>
            <person name="Larson L."/>
            <person name="Mehta T."/>
            <person name="Park D."/>
            <person name="Pearson M."/>
            <person name="Roberts A."/>
            <person name="Saif S."/>
            <person name="Shenoy N."/>
            <person name="Sisk P."/>
            <person name="Stolte C."/>
            <person name="Sykes S."/>
            <person name="Thomson T."/>
            <person name="Walk T."/>
            <person name="White J."/>
            <person name="Yandava C."/>
            <person name="Burger G."/>
            <person name="Gray M.W."/>
            <person name="Holland P.W.H."/>
            <person name="King N."/>
            <person name="Lang F.B.F."/>
            <person name="Roger A.J."/>
            <person name="Ruiz-Trillo I."/>
            <person name="Lander E."/>
            <person name="Nusbaum C."/>
        </authorList>
    </citation>
    <scope>NUCLEOTIDE SEQUENCE [LARGE SCALE GENOMIC DNA]</scope>
    <source>
        <strain evidence="3 4">ATCC 50062</strain>
    </source>
</reference>
<dbReference type="Proteomes" id="UP000054408">
    <property type="component" value="Unassembled WGS sequence"/>
</dbReference>
<dbReference type="InterPro" id="IPR036409">
    <property type="entry name" value="Aldolase_II/adducin_N_sf"/>
</dbReference>
<keyword evidence="4" id="KW-1185">Reference proteome</keyword>